<sequence length="485" mass="55314">MVQELGYREIYHDKRMVQYRAEYMAPLLPTPPLLGETNIHHPPSPTYAHHCLLCRPYKTLNEMRIRLPLQTPSTVILIHFWVQSLTRRARLKYEKTVVWLDQDLFIPGSQLLKTRIFPLEEFKDQRKENQTRSVGSLCKIVPHILSATHGPGAKLAWSAAALDGDYAVRDRHGRIGLVTVAFRCRLAIHLHTSYADSQVFSRWEDLTLFGVPYLSTREKNKVEVRAAGSMVERCSEIGELVCFSPVTPAASTKSLSAIMKMLRRPMTMINATIPSTIQALSPASTGFTEERRSRRELNGSRRLEDRVASCAQIKFLWSPQRIRQLLHEAMAIRVARLIQLLYLAREIEQLTHVFLGYSHIRESATGQARQYKQPAFRIPMPWALAIYARCLSGSKMVGSRVQAEPSVSHLFSFSLCGRVELWPPESSISQAVMQVCGAIHRRRKVLGLENAGFSRTWIVLTDPKVKLMLLDILFSQLFNFGSLFY</sequence>
<reference evidence="1" key="1">
    <citation type="submission" date="2023-06" db="EMBL/GenBank/DDBJ databases">
        <authorList>
            <consortium name="Lawrence Berkeley National Laboratory"/>
            <person name="Ahrendt S."/>
            <person name="Sahu N."/>
            <person name="Indic B."/>
            <person name="Wong-Bajracharya J."/>
            <person name="Merenyi Z."/>
            <person name="Ke H.-M."/>
            <person name="Monk M."/>
            <person name="Kocsube S."/>
            <person name="Drula E."/>
            <person name="Lipzen A."/>
            <person name="Balint B."/>
            <person name="Henrissat B."/>
            <person name="Andreopoulos B."/>
            <person name="Martin F.M."/>
            <person name="Harder C.B."/>
            <person name="Rigling D."/>
            <person name="Ford K.L."/>
            <person name="Foster G.D."/>
            <person name="Pangilinan J."/>
            <person name="Papanicolaou A."/>
            <person name="Barry K."/>
            <person name="LaButti K."/>
            <person name="Viragh M."/>
            <person name="Koriabine M."/>
            <person name="Yan M."/>
            <person name="Riley R."/>
            <person name="Champramary S."/>
            <person name="Plett K.L."/>
            <person name="Tsai I.J."/>
            <person name="Slot J."/>
            <person name="Sipos G."/>
            <person name="Plett J."/>
            <person name="Nagy L.G."/>
            <person name="Grigoriev I.V."/>
        </authorList>
    </citation>
    <scope>NUCLEOTIDE SEQUENCE</scope>
    <source>
        <strain evidence="1">HWK02</strain>
    </source>
</reference>
<gene>
    <name evidence="1" type="ORF">EDD18DRAFT_1107922</name>
</gene>
<proteinExistence type="predicted"/>
<protein>
    <submittedName>
        <fullName evidence="1">Uncharacterized protein</fullName>
    </submittedName>
</protein>
<evidence type="ECO:0000313" key="2">
    <source>
        <dbReference type="Proteomes" id="UP001175228"/>
    </source>
</evidence>
<keyword evidence="2" id="KW-1185">Reference proteome</keyword>
<dbReference type="EMBL" id="JAUEPU010000024">
    <property type="protein sequence ID" value="KAK0493536.1"/>
    <property type="molecule type" value="Genomic_DNA"/>
</dbReference>
<accession>A0AA39Q1C3</accession>
<evidence type="ECO:0000313" key="1">
    <source>
        <dbReference type="EMBL" id="KAK0493536.1"/>
    </source>
</evidence>
<dbReference type="AlphaFoldDB" id="A0AA39Q1C3"/>
<comment type="caution">
    <text evidence="1">The sequence shown here is derived from an EMBL/GenBank/DDBJ whole genome shotgun (WGS) entry which is preliminary data.</text>
</comment>
<organism evidence="1 2">
    <name type="scientific">Armillaria luteobubalina</name>
    <dbReference type="NCBI Taxonomy" id="153913"/>
    <lineage>
        <taxon>Eukaryota</taxon>
        <taxon>Fungi</taxon>
        <taxon>Dikarya</taxon>
        <taxon>Basidiomycota</taxon>
        <taxon>Agaricomycotina</taxon>
        <taxon>Agaricomycetes</taxon>
        <taxon>Agaricomycetidae</taxon>
        <taxon>Agaricales</taxon>
        <taxon>Marasmiineae</taxon>
        <taxon>Physalacriaceae</taxon>
        <taxon>Armillaria</taxon>
    </lineage>
</organism>
<name>A0AA39Q1C3_9AGAR</name>
<dbReference type="Proteomes" id="UP001175228">
    <property type="component" value="Unassembled WGS sequence"/>
</dbReference>